<evidence type="ECO:0000313" key="3">
    <source>
        <dbReference type="Proteomes" id="UP000195141"/>
    </source>
</evidence>
<reference evidence="2" key="3">
    <citation type="submission" date="2024-03" db="EMBL/GenBank/DDBJ databases">
        <title>The Genome Sequence of Enterococcus sp. DIV0242b.</title>
        <authorList>
            <consortium name="The Broad Institute Genomics Platform"/>
            <consortium name="The Broad Institute Microbial Omics Core"/>
            <consortium name="The Broad Institute Genomic Center for Infectious Diseases"/>
            <person name="Earl A."/>
            <person name="Manson A."/>
            <person name="Gilmore M."/>
            <person name="Schwartman J."/>
            <person name="Shea T."/>
            <person name="Abouelleil A."/>
            <person name="Cao P."/>
            <person name="Chapman S."/>
            <person name="Cusick C."/>
            <person name="Young S."/>
            <person name="Neafsey D."/>
            <person name="Nusbaum C."/>
            <person name="Birren B."/>
        </authorList>
    </citation>
    <scope>NUCLEOTIDE SEQUENCE</scope>
    <source>
        <strain evidence="2">9E7_DIV0242</strain>
    </source>
</reference>
<keyword evidence="3" id="KW-1185">Reference proteome</keyword>
<dbReference type="RefSeq" id="WP_086348794.1">
    <property type="nucleotide sequence ID" value="NZ_CP147247.1"/>
</dbReference>
<sequence length="90" mass="10629">MTKYRILDYTTGWETVTPKQMADCMKELRAAAVQILKNEQAKHVIYATKEYSKNEIRIRRIAFIICNDEEFEVYVNRQTADHVLKAVHTH</sequence>
<proteinExistence type="predicted"/>
<dbReference type="EMBL" id="NGMM01000002">
    <property type="protein sequence ID" value="OTP17596.1"/>
    <property type="molecule type" value="Genomic_DNA"/>
</dbReference>
<protein>
    <submittedName>
        <fullName evidence="1">Uncharacterized protein</fullName>
    </submittedName>
</protein>
<evidence type="ECO:0000313" key="1">
    <source>
        <dbReference type="EMBL" id="OTP17596.1"/>
    </source>
</evidence>
<reference evidence="2" key="2">
    <citation type="submission" date="2017-05" db="EMBL/GenBank/DDBJ databases">
        <authorList>
            <consortium name="The Broad Institute Genomics Platform"/>
            <consortium name="The Broad Institute Genomic Center for Infectious Diseases"/>
            <person name="Earl A."/>
            <person name="Manson A."/>
            <person name="Schwartman J."/>
            <person name="Gilmore M."/>
            <person name="Abouelleil A."/>
            <person name="Cao P."/>
            <person name="Chapman S."/>
            <person name="Cusick C."/>
            <person name="Shea T."/>
            <person name="Young S."/>
            <person name="Neafsey D."/>
            <person name="Nusbaum C."/>
            <person name="Birren B."/>
        </authorList>
    </citation>
    <scope>NUCLEOTIDE SEQUENCE</scope>
    <source>
        <strain evidence="2">9E7_DIV0242</strain>
    </source>
</reference>
<evidence type="ECO:0000313" key="2">
    <source>
        <dbReference type="EMBL" id="WYJ91203.1"/>
    </source>
</evidence>
<dbReference type="Proteomes" id="UP000195141">
    <property type="component" value="Chromosome"/>
</dbReference>
<organism evidence="1">
    <name type="scientific">Candidatus Enterococcus clewellii</name>
    <dbReference type="NCBI Taxonomy" id="1834193"/>
    <lineage>
        <taxon>Bacteria</taxon>
        <taxon>Bacillati</taxon>
        <taxon>Bacillota</taxon>
        <taxon>Bacilli</taxon>
        <taxon>Lactobacillales</taxon>
        <taxon>Enterococcaceae</taxon>
        <taxon>Enterococcus</taxon>
    </lineage>
</organism>
<accession>A0A242K9G0</accession>
<reference evidence="1" key="1">
    <citation type="submission" date="2017-05" db="EMBL/GenBank/DDBJ databases">
        <title>The Genome Sequence of Enterococcus sp. 9E7_DIV0242.</title>
        <authorList>
            <consortium name="The Broad Institute Genomics Platform"/>
            <consortium name="The Broad Institute Genomic Center for Infectious Diseases"/>
            <person name="Earl A."/>
            <person name="Manson A."/>
            <person name="Schwartman J."/>
            <person name="Gilmore M."/>
            <person name="Abouelleil A."/>
            <person name="Cao P."/>
            <person name="Chapman S."/>
            <person name="Cusick C."/>
            <person name="Shea T."/>
            <person name="Young S."/>
            <person name="Neafsey D."/>
            <person name="Nusbaum C."/>
            <person name="Birren B."/>
        </authorList>
    </citation>
    <scope>NUCLEOTIDE SEQUENCE [LARGE SCALE GENOMIC DNA]</scope>
    <source>
        <strain evidence="1">9E7_DIV0242</strain>
    </source>
</reference>
<gene>
    <name evidence="1" type="ORF">A5888_001734</name>
    <name evidence="2" type="ORF">A5888_002971</name>
</gene>
<dbReference type="EMBL" id="CP147247">
    <property type="protein sequence ID" value="WYJ91203.1"/>
    <property type="molecule type" value="Genomic_DNA"/>
</dbReference>
<name>A0A242K9G0_9ENTE</name>
<dbReference type="AlphaFoldDB" id="A0A242K9G0"/>